<feature type="non-terminal residue" evidence="1">
    <location>
        <position position="1"/>
    </location>
</feature>
<evidence type="ECO:0000313" key="2">
    <source>
        <dbReference type="Proteomes" id="UP000054018"/>
    </source>
</evidence>
<organism evidence="1 2">
    <name type="scientific">Pisolithus microcarpus 441</name>
    <dbReference type="NCBI Taxonomy" id="765257"/>
    <lineage>
        <taxon>Eukaryota</taxon>
        <taxon>Fungi</taxon>
        <taxon>Dikarya</taxon>
        <taxon>Basidiomycota</taxon>
        <taxon>Agaricomycotina</taxon>
        <taxon>Agaricomycetes</taxon>
        <taxon>Agaricomycetidae</taxon>
        <taxon>Boletales</taxon>
        <taxon>Sclerodermatineae</taxon>
        <taxon>Pisolithaceae</taxon>
        <taxon>Pisolithus</taxon>
    </lineage>
</organism>
<reference evidence="1 2" key="1">
    <citation type="submission" date="2014-04" db="EMBL/GenBank/DDBJ databases">
        <authorList>
            <consortium name="DOE Joint Genome Institute"/>
            <person name="Kuo A."/>
            <person name="Kohler A."/>
            <person name="Costa M.D."/>
            <person name="Nagy L.G."/>
            <person name="Floudas D."/>
            <person name="Copeland A."/>
            <person name="Barry K.W."/>
            <person name="Cichocki N."/>
            <person name="Veneault-Fourrey C."/>
            <person name="LaButti K."/>
            <person name="Lindquist E.A."/>
            <person name="Lipzen A."/>
            <person name="Lundell T."/>
            <person name="Morin E."/>
            <person name="Murat C."/>
            <person name="Sun H."/>
            <person name="Tunlid A."/>
            <person name="Henrissat B."/>
            <person name="Grigoriev I.V."/>
            <person name="Hibbett D.S."/>
            <person name="Martin F."/>
            <person name="Nordberg H.P."/>
            <person name="Cantor M.N."/>
            <person name="Hua S.X."/>
        </authorList>
    </citation>
    <scope>NUCLEOTIDE SEQUENCE [LARGE SCALE GENOMIC DNA]</scope>
    <source>
        <strain evidence="1 2">441</strain>
    </source>
</reference>
<name>A0A0C9ZWZ9_9AGAM</name>
<evidence type="ECO:0000313" key="1">
    <source>
        <dbReference type="EMBL" id="KIK30559.1"/>
    </source>
</evidence>
<feature type="non-terminal residue" evidence="1">
    <location>
        <position position="56"/>
    </location>
</feature>
<gene>
    <name evidence="1" type="ORF">PISMIDRAFT_670615</name>
</gene>
<accession>A0A0C9ZWZ9</accession>
<dbReference type="EMBL" id="KN833686">
    <property type="protein sequence ID" value="KIK30559.1"/>
    <property type="molecule type" value="Genomic_DNA"/>
</dbReference>
<reference evidence="2" key="2">
    <citation type="submission" date="2015-01" db="EMBL/GenBank/DDBJ databases">
        <title>Evolutionary Origins and Diversification of the Mycorrhizal Mutualists.</title>
        <authorList>
            <consortium name="DOE Joint Genome Institute"/>
            <consortium name="Mycorrhizal Genomics Consortium"/>
            <person name="Kohler A."/>
            <person name="Kuo A."/>
            <person name="Nagy L.G."/>
            <person name="Floudas D."/>
            <person name="Copeland A."/>
            <person name="Barry K.W."/>
            <person name="Cichocki N."/>
            <person name="Veneault-Fourrey C."/>
            <person name="LaButti K."/>
            <person name="Lindquist E.A."/>
            <person name="Lipzen A."/>
            <person name="Lundell T."/>
            <person name="Morin E."/>
            <person name="Murat C."/>
            <person name="Riley R."/>
            <person name="Ohm R."/>
            <person name="Sun H."/>
            <person name="Tunlid A."/>
            <person name="Henrissat B."/>
            <person name="Grigoriev I.V."/>
            <person name="Hibbett D.S."/>
            <person name="Martin F."/>
        </authorList>
    </citation>
    <scope>NUCLEOTIDE SEQUENCE [LARGE SCALE GENOMIC DNA]</scope>
    <source>
        <strain evidence="2">441</strain>
    </source>
</reference>
<dbReference type="HOGENOM" id="CLU_3019992_0_0_1"/>
<dbReference type="AlphaFoldDB" id="A0A0C9ZWZ9"/>
<protein>
    <submittedName>
        <fullName evidence="1">Uncharacterized protein</fullName>
    </submittedName>
</protein>
<sequence length="56" mass="6261">TSSHVRGKDFNVRLYSWYGTESITRSYTRSSDLILQVLNLAYGFPSYGLPGQSSPS</sequence>
<proteinExistence type="predicted"/>
<dbReference type="Proteomes" id="UP000054018">
    <property type="component" value="Unassembled WGS sequence"/>
</dbReference>
<keyword evidence="2" id="KW-1185">Reference proteome</keyword>